<evidence type="ECO:0000313" key="1">
    <source>
        <dbReference type="EMBL" id="CZF81076.1"/>
    </source>
</evidence>
<keyword evidence="2" id="KW-1185">Reference proteome</keyword>
<accession>A0A128F477</accession>
<dbReference type="Pfam" id="PF10115">
    <property type="entry name" value="HlyU"/>
    <property type="match status" value="1"/>
</dbReference>
<sequence length="90" mass="10369">MGLFDWLFSSKEKPTKETEPTVYKGFLIYAEAKSEGGQFRINGRICKEVDGQLKTHSFIRSDLLPSKDSANELMLKKSQLFIDQMGERMF</sequence>
<dbReference type="InterPro" id="IPR018772">
    <property type="entry name" value="Transcription_activator_HlyU"/>
</dbReference>
<organism evidence="1 2">
    <name type="scientific">Grimontia marina</name>
    <dbReference type="NCBI Taxonomy" id="646534"/>
    <lineage>
        <taxon>Bacteria</taxon>
        <taxon>Pseudomonadati</taxon>
        <taxon>Pseudomonadota</taxon>
        <taxon>Gammaproteobacteria</taxon>
        <taxon>Vibrionales</taxon>
        <taxon>Vibrionaceae</taxon>
        <taxon>Grimontia</taxon>
    </lineage>
</organism>
<reference evidence="2" key="1">
    <citation type="submission" date="2016-02" db="EMBL/GenBank/DDBJ databases">
        <authorList>
            <person name="Rodrigo-Torres Lidia"/>
            <person name="Arahal R.David."/>
        </authorList>
    </citation>
    <scope>NUCLEOTIDE SEQUENCE [LARGE SCALE GENOMIC DNA]</scope>
    <source>
        <strain evidence="2">CECT 8713</strain>
    </source>
</reference>
<name>A0A128F477_9GAMM</name>
<dbReference type="Proteomes" id="UP000073601">
    <property type="component" value="Unassembled WGS sequence"/>
</dbReference>
<gene>
    <name evidence="1" type="ORF">GMA8713_01702</name>
</gene>
<dbReference type="AlphaFoldDB" id="A0A128F477"/>
<protein>
    <submittedName>
        <fullName evidence="1">Transcriptional activator HlyU</fullName>
    </submittedName>
</protein>
<dbReference type="EMBL" id="FIZY01000012">
    <property type="protein sequence ID" value="CZF81076.1"/>
    <property type="molecule type" value="Genomic_DNA"/>
</dbReference>
<proteinExistence type="predicted"/>
<dbReference type="RefSeq" id="WP_062707926.1">
    <property type="nucleotide sequence ID" value="NZ_CAWRCI010000012.1"/>
</dbReference>
<evidence type="ECO:0000313" key="2">
    <source>
        <dbReference type="Proteomes" id="UP000073601"/>
    </source>
</evidence>
<dbReference type="OrthoDB" id="9800971at2"/>